<keyword evidence="1" id="KW-0597">Phosphoprotein</keyword>
<gene>
    <name evidence="5" type="ORF">Nepgr_009717</name>
</gene>
<feature type="region of interest" description="Disordered" evidence="2">
    <location>
        <begin position="493"/>
        <end position="516"/>
    </location>
</feature>
<organism evidence="5 6">
    <name type="scientific">Nepenthes gracilis</name>
    <name type="common">Slender pitcher plant</name>
    <dbReference type="NCBI Taxonomy" id="150966"/>
    <lineage>
        <taxon>Eukaryota</taxon>
        <taxon>Viridiplantae</taxon>
        <taxon>Streptophyta</taxon>
        <taxon>Embryophyta</taxon>
        <taxon>Tracheophyta</taxon>
        <taxon>Spermatophyta</taxon>
        <taxon>Magnoliopsida</taxon>
        <taxon>eudicotyledons</taxon>
        <taxon>Gunneridae</taxon>
        <taxon>Pentapetalae</taxon>
        <taxon>Caryophyllales</taxon>
        <taxon>Nepenthaceae</taxon>
        <taxon>Nepenthes</taxon>
    </lineage>
</organism>
<dbReference type="InterPro" id="IPR024771">
    <property type="entry name" value="SUZ"/>
</dbReference>
<feature type="compositionally biased region" description="Polar residues" evidence="2">
    <location>
        <begin position="399"/>
        <end position="416"/>
    </location>
</feature>
<feature type="region of interest" description="Disordered" evidence="2">
    <location>
        <begin position="359"/>
        <end position="427"/>
    </location>
</feature>
<dbReference type="EMBL" id="BSYO01000007">
    <property type="protein sequence ID" value="GMH07877.1"/>
    <property type="molecule type" value="Genomic_DNA"/>
</dbReference>
<comment type="caution">
    <text evidence="5">The sequence shown here is derived from an EMBL/GenBank/DDBJ whole genome shotgun (WGS) entry which is preliminary data.</text>
</comment>
<dbReference type="InterPro" id="IPR051937">
    <property type="entry name" value="R3H_domain_containing"/>
</dbReference>
<evidence type="ECO:0000259" key="4">
    <source>
        <dbReference type="PROSITE" id="PS51673"/>
    </source>
</evidence>
<dbReference type="CDD" id="cd02642">
    <property type="entry name" value="R3H_encore_like"/>
    <property type="match status" value="1"/>
</dbReference>
<feature type="compositionally biased region" description="Low complexity" evidence="2">
    <location>
        <begin position="150"/>
        <end position="165"/>
    </location>
</feature>
<evidence type="ECO:0000313" key="6">
    <source>
        <dbReference type="Proteomes" id="UP001279734"/>
    </source>
</evidence>
<dbReference type="Pfam" id="PF12752">
    <property type="entry name" value="SUZ"/>
    <property type="match status" value="1"/>
</dbReference>
<dbReference type="PANTHER" id="PTHR15672">
    <property type="entry name" value="CAMP-REGULATED PHOSPHOPROTEIN 21 RELATED R3H DOMAIN CONTAINING PROTEIN"/>
    <property type="match status" value="1"/>
</dbReference>
<feature type="domain" description="R3H" evidence="3">
    <location>
        <begin position="217"/>
        <end position="286"/>
    </location>
</feature>
<evidence type="ECO:0000313" key="5">
    <source>
        <dbReference type="EMBL" id="GMH07877.1"/>
    </source>
</evidence>
<dbReference type="PROSITE" id="PS51061">
    <property type="entry name" value="R3H"/>
    <property type="match status" value="1"/>
</dbReference>
<dbReference type="Proteomes" id="UP001279734">
    <property type="component" value="Unassembled WGS sequence"/>
</dbReference>
<accession>A0AAD3SBT2</accession>
<dbReference type="PROSITE" id="PS51673">
    <property type="entry name" value="SUZ"/>
    <property type="match status" value="1"/>
</dbReference>
<name>A0AAD3SBT2_NEPGR</name>
<proteinExistence type="predicted"/>
<reference evidence="5" key="1">
    <citation type="submission" date="2023-05" db="EMBL/GenBank/DDBJ databases">
        <title>Nepenthes gracilis genome sequencing.</title>
        <authorList>
            <person name="Fukushima K."/>
        </authorList>
    </citation>
    <scope>NUCLEOTIDE SEQUENCE</scope>
    <source>
        <strain evidence="5">SING2019-196</strain>
    </source>
</reference>
<dbReference type="GO" id="GO:0003676">
    <property type="term" value="F:nucleic acid binding"/>
    <property type="evidence" value="ECO:0007669"/>
    <property type="project" value="UniProtKB-UniRule"/>
</dbReference>
<dbReference type="AlphaFoldDB" id="A0AAD3SBT2"/>
<feature type="compositionally biased region" description="Polar residues" evidence="2">
    <location>
        <begin position="173"/>
        <end position="185"/>
    </location>
</feature>
<dbReference type="SUPFAM" id="SSF82708">
    <property type="entry name" value="R3H domain"/>
    <property type="match status" value="1"/>
</dbReference>
<feature type="compositionally biased region" description="Polar residues" evidence="2">
    <location>
        <begin position="359"/>
        <end position="369"/>
    </location>
</feature>
<evidence type="ECO:0008006" key="7">
    <source>
        <dbReference type="Google" id="ProtNLM"/>
    </source>
</evidence>
<keyword evidence="6" id="KW-1185">Reference proteome</keyword>
<protein>
    <recommendedName>
        <fullName evidence="7">R3H domain-containing protein 2</fullName>
    </recommendedName>
</protein>
<evidence type="ECO:0000256" key="2">
    <source>
        <dbReference type="SAM" id="MobiDB-lite"/>
    </source>
</evidence>
<dbReference type="InterPro" id="IPR001374">
    <property type="entry name" value="R3H_dom"/>
</dbReference>
<feature type="domain" description="SUZ" evidence="4">
    <location>
        <begin position="290"/>
        <end position="361"/>
    </location>
</feature>
<sequence length="701" mass="78039">MIPPTVEFTVNDELIDRKIDVPEISSGNIQQVAAPSELDAQKCCSSMTEMAAPTLPITEIVSKCVPEIDKQPTDLSELHYLESSVMYSFRAQRTQYPSITGHLSSQLQMEGGSMEDQGAPESWEAADMEESMKRLMLSSATSKKESASSFSLASSSSSSDNAPVSELGADASTIGSDNLSSSRSAGTEKVAGGGLSEEAINQVDQFLREALQNPRERLSILRMEQDVEKFIRDPTQQQLEFQQLPTSYLRLAAHRVAQHYFLQSMVLLDNNHPDGSGSRIFVRKTSAECHLPRIRLADIPINLTQEHSGVVKVAIKKRPQNRSPVFSETNSNSLMINQSKSVEERNEEYNKARARIFNSSNHSGSSCANPENEPRMDTFRHGSLGLSKLEEKISPGGSDLSTGSDVTDFSTDSYRSGRSRTEKEPAGRYKANNKVAILRDREVDRKDPDYDRCYERYTQRFDPGFGFSTGPYAIQPMYTPAVNYNTEFPQLASTHRPQVSAKRQPRPLPQSVPGPWAASMSNPAGISYGHPETIMTAFPPSQHLLHNDSNSLSNPALFLQPSQYACQHPGMPFIHPHEHIHQPYSQSHQQQHDATLGLARPRSSSAFCSLALVWTLDEKASRSSKMRKLAVSVSSRSNAQSEFTKPIGKQFLDGDVCTSFRKRPSMMHLGEMLKLVHMIVVFKWFSTSFGRRRQKANIIEL</sequence>
<evidence type="ECO:0000256" key="1">
    <source>
        <dbReference type="ARBA" id="ARBA00022553"/>
    </source>
</evidence>
<dbReference type="SMART" id="SM00393">
    <property type="entry name" value="R3H"/>
    <property type="match status" value="1"/>
</dbReference>
<evidence type="ECO:0000259" key="3">
    <source>
        <dbReference type="PROSITE" id="PS51061"/>
    </source>
</evidence>
<dbReference type="Pfam" id="PF01424">
    <property type="entry name" value="R3H"/>
    <property type="match status" value="1"/>
</dbReference>
<dbReference type="InterPro" id="IPR036867">
    <property type="entry name" value="R3H_dom_sf"/>
</dbReference>
<dbReference type="Gene3D" id="3.30.1370.50">
    <property type="entry name" value="R3H-like domain"/>
    <property type="match status" value="1"/>
</dbReference>
<feature type="region of interest" description="Disordered" evidence="2">
    <location>
        <begin position="150"/>
        <end position="193"/>
    </location>
</feature>
<dbReference type="PANTHER" id="PTHR15672:SF8">
    <property type="entry name" value="PROTEIN ENCORE"/>
    <property type="match status" value="1"/>
</dbReference>